<evidence type="ECO:0000313" key="5">
    <source>
        <dbReference type="Proteomes" id="UP000180036"/>
    </source>
</evidence>
<reference evidence="4 5" key="1">
    <citation type="submission" date="2016-10" db="EMBL/GenBank/DDBJ databases">
        <authorList>
            <person name="Marach S."/>
            <person name="Prathuangwong S."/>
            <person name="Takikawa Y."/>
            <person name="Dohra H."/>
        </authorList>
    </citation>
    <scope>NUCLEOTIDE SEQUENCE [LARGE SCALE GENOMIC DNA]</scope>
    <source>
        <strain evidence="4 5">K2</strain>
    </source>
</reference>
<evidence type="ECO:0000313" key="3">
    <source>
        <dbReference type="EMBL" id="MDF4192348.1"/>
    </source>
</evidence>
<dbReference type="InterPro" id="IPR017526">
    <property type="entry name" value="SASP_SspL"/>
</dbReference>
<dbReference type="Proteomes" id="UP000180036">
    <property type="component" value="Unassembled WGS sequence"/>
</dbReference>
<evidence type="ECO:0000313" key="4">
    <source>
        <dbReference type="EMBL" id="OIK20817.1"/>
    </source>
</evidence>
<organism evidence="4 5">
    <name type="scientific">Bacillus amyloliquefaciens</name>
    <name type="common">Bacillus velezensis</name>
    <dbReference type="NCBI Taxonomy" id="1390"/>
    <lineage>
        <taxon>Bacteria</taxon>
        <taxon>Bacillati</taxon>
        <taxon>Bacillota</taxon>
        <taxon>Bacilli</taxon>
        <taxon>Bacillales</taxon>
        <taxon>Bacillaceae</taxon>
        <taxon>Bacillus</taxon>
        <taxon>Bacillus amyloliquefaciens group</taxon>
    </lineage>
</organism>
<gene>
    <name evidence="3" type="primary">sspL</name>
    <name evidence="4" type="ORF">BKP66_14470</name>
    <name evidence="3" type="ORF">PV946_00940</name>
</gene>
<comment type="caution">
    <text evidence="4">The sequence shown here is derived from an EMBL/GenBank/DDBJ whole genome shotgun (WGS) entry which is preliminary data.</text>
</comment>
<dbReference type="GeneID" id="76426328"/>
<sequence>MRKENKGRLTGGVNPQGNMEGNAHKDPKSALENNAKKSNTKR</sequence>
<protein>
    <recommendedName>
        <fullName evidence="1">Small, acid-soluble spore protein L</fullName>
    </recommendedName>
</protein>
<feature type="region of interest" description="Disordered" evidence="2">
    <location>
        <begin position="1"/>
        <end position="42"/>
    </location>
</feature>
<evidence type="ECO:0000256" key="2">
    <source>
        <dbReference type="SAM" id="MobiDB-lite"/>
    </source>
</evidence>
<dbReference type="AlphaFoldDB" id="A0A0D7XUF0"/>
<dbReference type="NCBIfam" id="TIGR03093">
    <property type="entry name" value="SASP_sspL"/>
    <property type="match status" value="1"/>
</dbReference>
<dbReference type="EMBL" id="JARKHX010000001">
    <property type="protein sequence ID" value="MDF4192348.1"/>
    <property type="molecule type" value="Genomic_DNA"/>
</dbReference>
<accession>A0A0D7XUF0</accession>
<dbReference type="Proteomes" id="UP001222377">
    <property type="component" value="Unassembled WGS sequence"/>
</dbReference>
<dbReference type="OrthoDB" id="2900093at2"/>
<proteinExistence type="predicted"/>
<dbReference type="RefSeq" id="WP_003153575.1">
    <property type="nucleotide sequence ID" value="NZ_BSRV01000003.1"/>
</dbReference>
<name>A0A0D7XUF0_BACAM</name>
<dbReference type="GeneID" id="93081144"/>
<dbReference type="EMBL" id="MOEA01000003">
    <property type="protein sequence ID" value="OIK20817.1"/>
    <property type="molecule type" value="Genomic_DNA"/>
</dbReference>
<reference evidence="3" key="2">
    <citation type="submission" date="2023-02" db="EMBL/GenBank/DDBJ databases">
        <title>Draft Whole-Genome Sequences of Bacillus Strains of Potential Probiotic for Poultry.</title>
        <authorList>
            <person name="Ma L.M."/>
            <person name="Lopez-Guerra N."/>
            <person name="Zhang G."/>
        </authorList>
    </citation>
    <scope>NUCLEOTIDE SEQUENCE</scope>
    <source>
        <strain evidence="3">OSU1013-24</strain>
    </source>
</reference>
<evidence type="ECO:0000256" key="1">
    <source>
        <dbReference type="NCBIfam" id="TIGR03093"/>
    </source>
</evidence>